<evidence type="ECO:0000313" key="1">
    <source>
        <dbReference type="EMBL" id="GAN12929.1"/>
    </source>
</evidence>
<accession>A0A0C9N040</accession>
<proteinExistence type="predicted"/>
<organism evidence="1 2">
    <name type="scientific">Sphingomonas paucimobilis NBRC 13935</name>
    <dbReference type="NCBI Taxonomy" id="1219050"/>
    <lineage>
        <taxon>Bacteria</taxon>
        <taxon>Pseudomonadati</taxon>
        <taxon>Pseudomonadota</taxon>
        <taxon>Alphaproteobacteria</taxon>
        <taxon>Sphingomonadales</taxon>
        <taxon>Sphingomonadaceae</taxon>
        <taxon>Sphingomonas</taxon>
    </lineage>
</organism>
<comment type="caution">
    <text evidence="1">The sequence shown here is derived from an EMBL/GenBank/DDBJ whole genome shotgun (WGS) entry which is preliminary data.</text>
</comment>
<sequence>MQGMTDMSTTERRPAEPAAGAPAIIFEAIVKMQAVSAMYNRGEVVLAPHVIYTRHDELYVDATTVERDGKPPREEKMGTFKLAGLGALRLTPRRFTLSSLFERDAEKYQNVALMMVEPA</sequence>
<dbReference type="EMBL" id="BBJS01000014">
    <property type="protein sequence ID" value="GAN12929.1"/>
    <property type="molecule type" value="Genomic_DNA"/>
</dbReference>
<dbReference type="Proteomes" id="UP000032025">
    <property type="component" value="Unassembled WGS sequence"/>
</dbReference>
<keyword evidence="2" id="KW-1185">Reference proteome</keyword>
<evidence type="ECO:0000313" key="2">
    <source>
        <dbReference type="Proteomes" id="UP000032025"/>
    </source>
</evidence>
<protein>
    <submittedName>
        <fullName evidence="1">DNA, contig: SP614</fullName>
    </submittedName>
</protein>
<name>A0A0C9N040_SPHPI</name>
<dbReference type="AlphaFoldDB" id="A0A0C9N040"/>
<reference evidence="1 2" key="1">
    <citation type="submission" date="2014-08" db="EMBL/GenBank/DDBJ databases">
        <title>Whole genome shotgun sequence of Sphingomonas paucimobilis NBRC 13935.</title>
        <authorList>
            <person name="Hosoyama A."/>
            <person name="Hashimoto M."/>
            <person name="Hosoyama Y."/>
            <person name="Noguchi M."/>
            <person name="Uohara A."/>
            <person name="Ohji S."/>
            <person name="Katano-Makiyama Y."/>
            <person name="Ichikawa N."/>
            <person name="Kimura A."/>
            <person name="Yamazoe A."/>
            <person name="Fujita N."/>
        </authorList>
    </citation>
    <scope>NUCLEOTIDE SEQUENCE [LARGE SCALE GENOMIC DNA]</scope>
    <source>
        <strain evidence="1 2">NBRC 13935</strain>
    </source>
</reference>
<gene>
    <name evidence="1" type="ORF">SP6_14_00850</name>
</gene>